<evidence type="ECO:0000313" key="2">
    <source>
        <dbReference type="Proteomes" id="UP000521943"/>
    </source>
</evidence>
<gene>
    <name evidence="1" type="ORF">DFP72DRAFT_1115377</name>
</gene>
<organism evidence="1 2">
    <name type="scientific">Ephemerocybe angulata</name>
    <dbReference type="NCBI Taxonomy" id="980116"/>
    <lineage>
        <taxon>Eukaryota</taxon>
        <taxon>Fungi</taxon>
        <taxon>Dikarya</taxon>
        <taxon>Basidiomycota</taxon>
        <taxon>Agaricomycotina</taxon>
        <taxon>Agaricomycetes</taxon>
        <taxon>Agaricomycetidae</taxon>
        <taxon>Agaricales</taxon>
        <taxon>Agaricineae</taxon>
        <taxon>Psathyrellaceae</taxon>
        <taxon>Ephemerocybe</taxon>
    </lineage>
</organism>
<keyword evidence="2" id="KW-1185">Reference proteome</keyword>
<reference evidence="1 2" key="1">
    <citation type="submission" date="2020-07" db="EMBL/GenBank/DDBJ databases">
        <title>Comparative genomics of pyrophilous fungi reveals a link between fire events and developmental genes.</title>
        <authorList>
            <consortium name="DOE Joint Genome Institute"/>
            <person name="Steindorff A.S."/>
            <person name="Carver A."/>
            <person name="Calhoun S."/>
            <person name="Stillman K."/>
            <person name="Liu H."/>
            <person name="Lipzen A."/>
            <person name="Pangilinan J."/>
            <person name="Labutti K."/>
            <person name="Bruns T.D."/>
            <person name="Grigoriev I.V."/>
        </authorList>
    </citation>
    <scope>NUCLEOTIDE SEQUENCE [LARGE SCALE GENOMIC DNA]</scope>
    <source>
        <strain evidence="1 2">CBS 144469</strain>
    </source>
</reference>
<evidence type="ECO:0000313" key="1">
    <source>
        <dbReference type="EMBL" id="KAF6756602.1"/>
    </source>
</evidence>
<comment type="caution">
    <text evidence="1">The sequence shown here is derived from an EMBL/GenBank/DDBJ whole genome shotgun (WGS) entry which is preliminary data.</text>
</comment>
<protein>
    <submittedName>
        <fullName evidence="1">Uncharacterized protein</fullName>
    </submittedName>
</protein>
<sequence>MSDLEEQEELSDTFFIFYNHPPQPPATLPLDNGQLIGPGVHAPTYALGWMIKVPNIYNYGRSYRNYRNDIILPRWKKANFPDWYTYPQPHGCMIPNLSLWGLDHIFIQISQNTPGAIEKLSSKAGTEEIVEKALAVLRLDKVKDEIGAYTKLLWVLPPHYHLGRKCAYPCIGDTTRELSEMPDEMKDILTYSVG</sequence>
<accession>A0A8H6MA23</accession>
<name>A0A8H6MA23_9AGAR</name>
<dbReference type="EMBL" id="JACGCI010000025">
    <property type="protein sequence ID" value="KAF6756602.1"/>
    <property type="molecule type" value="Genomic_DNA"/>
</dbReference>
<proteinExistence type="predicted"/>
<dbReference type="AlphaFoldDB" id="A0A8H6MA23"/>
<dbReference type="Proteomes" id="UP000521943">
    <property type="component" value="Unassembled WGS sequence"/>
</dbReference>
<dbReference type="OrthoDB" id="2949235at2759"/>